<dbReference type="EMBL" id="JAZGQK010000010">
    <property type="protein sequence ID" value="MEE6259355.1"/>
    <property type="molecule type" value="Genomic_DNA"/>
</dbReference>
<accession>A0ABU7RSD3</accession>
<protein>
    <submittedName>
        <fullName evidence="1">Uncharacterized protein</fullName>
    </submittedName>
</protein>
<name>A0ABU7RSD3_9ACTN</name>
<proteinExistence type="predicted"/>
<comment type="caution">
    <text evidence="1">The sequence shown here is derived from an EMBL/GenBank/DDBJ whole genome shotgun (WGS) entry which is preliminary data.</text>
</comment>
<reference evidence="1 2" key="1">
    <citation type="submission" date="2024-01" db="EMBL/GenBank/DDBJ databases">
        <title>Genome insights into Plantactinospora sonchi sp. nov.</title>
        <authorList>
            <person name="Wang L."/>
        </authorList>
    </citation>
    <scope>NUCLEOTIDE SEQUENCE [LARGE SCALE GENOMIC DNA]</scope>
    <source>
        <strain evidence="1 2">NEAU-QY2</strain>
    </source>
</reference>
<organism evidence="1 2">
    <name type="scientific">Plantactinospora sonchi</name>
    <dbReference type="NCBI Taxonomy" id="1544735"/>
    <lineage>
        <taxon>Bacteria</taxon>
        <taxon>Bacillati</taxon>
        <taxon>Actinomycetota</taxon>
        <taxon>Actinomycetes</taxon>
        <taxon>Micromonosporales</taxon>
        <taxon>Micromonosporaceae</taxon>
        <taxon>Plantactinospora</taxon>
    </lineage>
</organism>
<gene>
    <name evidence="1" type="ORF">V1633_12740</name>
</gene>
<evidence type="ECO:0000313" key="1">
    <source>
        <dbReference type="EMBL" id="MEE6259355.1"/>
    </source>
</evidence>
<dbReference type="Proteomes" id="UP001332243">
    <property type="component" value="Unassembled WGS sequence"/>
</dbReference>
<dbReference type="RefSeq" id="WP_331214479.1">
    <property type="nucleotide sequence ID" value="NZ_JAZGQK010000010.1"/>
</dbReference>
<evidence type="ECO:0000313" key="2">
    <source>
        <dbReference type="Proteomes" id="UP001332243"/>
    </source>
</evidence>
<keyword evidence="2" id="KW-1185">Reference proteome</keyword>
<sequence>MKRIDEVLGELTLPAYTTAEDVCFALRAVAVHAAEQWPGGAVCRNDRAPHPCRLHRWGLRVLTDRGLSGEQIAEMAAAFEASKVRS</sequence>